<organism evidence="2 3">
    <name type="scientific">Massilicoli timonensis</name>
    <dbReference type="NCBI Taxonomy" id="2015901"/>
    <lineage>
        <taxon>Bacteria</taxon>
        <taxon>Bacillati</taxon>
        <taxon>Bacillota</taxon>
        <taxon>Erysipelotrichia</taxon>
        <taxon>Erysipelotrichales</taxon>
        <taxon>Erysipelotrichaceae</taxon>
        <taxon>Massilicoli</taxon>
    </lineage>
</organism>
<feature type="transmembrane region" description="Helical" evidence="1">
    <location>
        <begin position="7"/>
        <end position="27"/>
    </location>
</feature>
<evidence type="ECO:0000313" key="2">
    <source>
        <dbReference type="EMBL" id="MCQ5121082.1"/>
    </source>
</evidence>
<feature type="transmembrane region" description="Helical" evidence="1">
    <location>
        <begin position="33"/>
        <end position="55"/>
    </location>
</feature>
<dbReference type="Pfam" id="PF03729">
    <property type="entry name" value="DUF308"/>
    <property type="match status" value="2"/>
</dbReference>
<name>A0ABT1SIM5_9FIRM</name>
<feature type="transmembrane region" description="Helical" evidence="1">
    <location>
        <begin position="123"/>
        <end position="144"/>
    </location>
</feature>
<sequence>MEIHTREVHVSNVVLALLFVLAGGVLLFWPLKAMTICCQFIGSIIVFYGLTRFYMYYKQYHEGSYAVSLNLVVGLLTTAGGLFVFFRPNEVIRLFPYLAGLTLLLQAVIKVQQGLEIRHVGFTTWKGVMIMALINVIAGIVLLFNPFEAVEVTLRVIALFLLYEGISECWSLYQLSKAGRFQEPSRDRIENASYDLIDVDE</sequence>
<accession>A0ABT1SIM5</accession>
<keyword evidence="1" id="KW-0472">Membrane</keyword>
<dbReference type="PANTHER" id="PTHR34989:SF1">
    <property type="entry name" value="PROTEIN HDED"/>
    <property type="match status" value="1"/>
</dbReference>
<proteinExistence type="predicted"/>
<dbReference type="RefSeq" id="WP_102267118.1">
    <property type="nucleotide sequence ID" value="NZ_CALVCM010000009.1"/>
</dbReference>
<dbReference type="InterPro" id="IPR005325">
    <property type="entry name" value="DUF308_memb"/>
</dbReference>
<dbReference type="InterPro" id="IPR052712">
    <property type="entry name" value="Acid_resist_chaperone_HdeD"/>
</dbReference>
<dbReference type="PANTHER" id="PTHR34989">
    <property type="entry name" value="PROTEIN HDED"/>
    <property type="match status" value="1"/>
</dbReference>
<reference evidence="2 3" key="1">
    <citation type="submission" date="2022-06" db="EMBL/GenBank/DDBJ databases">
        <title>Isolation of gut microbiota from human fecal samples.</title>
        <authorList>
            <person name="Pamer E.G."/>
            <person name="Barat B."/>
            <person name="Waligurski E."/>
            <person name="Medina S."/>
            <person name="Paddock L."/>
            <person name="Mostad J."/>
        </authorList>
    </citation>
    <scope>NUCLEOTIDE SEQUENCE [LARGE SCALE GENOMIC DNA]</scope>
    <source>
        <strain evidence="2 3">DFI.6.1</strain>
    </source>
</reference>
<protein>
    <submittedName>
        <fullName evidence="2">DUF308 domain-containing protein</fullName>
    </submittedName>
</protein>
<keyword evidence="3" id="KW-1185">Reference proteome</keyword>
<comment type="caution">
    <text evidence="2">The sequence shown here is derived from an EMBL/GenBank/DDBJ whole genome shotgun (WGS) entry which is preliminary data.</text>
</comment>
<gene>
    <name evidence="2" type="ORF">NE663_02250</name>
</gene>
<feature type="transmembrane region" description="Helical" evidence="1">
    <location>
        <begin position="67"/>
        <end position="86"/>
    </location>
</feature>
<keyword evidence="1" id="KW-1133">Transmembrane helix</keyword>
<evidence type="ECO:0000256" key="1">
    <source>
        <dbReference type="SAM" id="Phobius"/>
    </source>
</evidence>
<dbReference type="EMBL" id="JANGCH010000002">
    <property type="protein sequence ID" value="MCQ5121082.1"/>
    <property type="molecule type" value="Genomic_DNA"/>
</dbReference>
<feature type="transmembrane region" description="Helical" evidence="1">
    <location>
        <begin position="92"/>
        <end position="111"/>
    </location>
</feature>
<keyword evidence="1" id="KW-0812">Transmembrane</keyword>
<dbReference type="Proteomes" id="UP001524435">
    <property type="component" value="Unassembled WGS sequence"/>
</dbReference>
<evidence type="ECO:0000313" key="3">
    <source>
        <dbReference type="Proteomes" id="UP001524435"/>
    </source>
</evidence>